<gene>
    <name evidence="3" type="ORF">RAMLITH_11495</name>
</gene>
<feature type="transmembrane region" description="Helical" evidence="1">
    <location>
        <begin position="188"/>
        <end position="208"/>
    </location>
</feature>
<dbReference type="Pfam" id="PF00990">
    <property type="entry name" value="GGDEF"/>
    <property type="match status" value="1"/>
</dbReference>
<feature type="domain" description="GGDEF" evidence="2">
    <location>
        <begin position="258"/>
        <end position="392"/>
    </location>
</feature>
<feature type="transmembrane region" description="Helical" evidence="1">
    <location>
        <begin position="158"/>
        <end position="176"/>
    </location>
</feature>
<proteinExistence type="predicted"/>
<dbReference type="InterPro" id="IPR000160">
    <property type="entry name" value="GGDEF_dom"/>
</dbReference>
<dbReference type="RefSeq" id="WP_168107550.1">
    <property type="nucleotide sequence ID" value="NZ_VTOX01000003.1"/>
</dbReference>
<feature type="transmembrane region" description="Helical" evidence="1">
    <location>
        <begin position="6"/>
        <end position="27"/>
    </location>
</feature>
<name>A0A7X6I6I0_9BURK</name>
<feature type="transmembrane region" description="Helical" evidence="1">
    <location>
        <begin position="39"/>
        <end position="59"/>
    </location>
</feature>
<dbReference type="InterPro" id="IPR043128">
    <property type="entry name" value="Rev_trsase/Diguanyl_cyclase"/>
</dbReference>
<feature type="transmembrane region" description="Helical" evidence="1">
    <location>
        <begin position="65"/>
        <end position="87"/>
    </location>
</feature>
<sequence>MSAQELTVWSMTLGTIAAMALARMAQFARRPTMSHVQGIAYHLAVFLLVLILSGVAAHLGPSIPARAILVAQVLAGPLCVGLSDLWIRGWLYAPQRDRLMASALQWAAVLLPLGALAALALPEPLPLPAAAGLAVAGGSLTFWLTARAWLLGDRLAPLMSAGCLLTLPAIAGLYAITLDMPVMELLPMQIACALSAALSNALTGIGLWRRDRHEQRARREPPGTSGFDPVTQVRNGRSLVHQLVRAQRRRRRTGRDGALLAVMVFDLERLRGEAGSAGLNELFIGVASRIQRQVGAVNVVGRYYEGCFVAVLESIPSLAWLRTLSLRLAGHLRRPLSVTLRCGDRSDLTLDVGVGVVHLSRPTDAVDDILAEAQRMALAARSMRFRTAIADRRSGQPVAIEQVQLAANRRRHAAVARAAS</sequence>
<keyword evidence="4" id="KW-1185">Reference proteome</keyword>
<dbReference type="EMBL" id="VTOX01000003">
    <property type="protein sequence ID" value="NKE66446.1"/>
    <property type="molecule type" value="Genomic_DNA"/>
</dbReference>
<evidence type="ECO:0000313" key="4">
    <source>
        <dbReference type="Proteomes" id="UP000521868"/>
    </source>
</evidence>
<keyword evidence="1" id="KW-1133">Transmembrane helix</keyword>
<dbReference type="PROSITE" id="PS50887">
    <property type="entry name" value="GGDEF"/>
    <property type="match status" value="1"/>
</dbReference>
<dbReference type="SUPFAM" id="SSF55073">
    <property type="entry name" value="Nucleotide cyclase"/>
    <property type="match status" value="1"/>
</dbReference>
<dbReference type="Gene3D" id="3.30.70.270">
    <property type="match status" value="1"/>
</dbReference>
<evidence type="ECO:0000259" key="2">
    <source>
        <dbReference type="PROSITE" id="PS50887"/>
    </source>
</evidence>
<dbReference type="InterPro" id="IPR029787">
    <property type="entry name" value="Nucleotide_cyclase"/>
</dbReference>
<evidence type="ECO:0000313" key="3">
    <source>
        <dbReference type="EMBL" id="NKE66446.1"/>
    </source>
</evidence>
<dbReference type="AlphaFoldDB" id="A0A7X6I6I0"/>
<feature type="transmembrane region" description="Helical" evidence="1">
    <location>
        <begin position="99"/>
        <end position="121"/>
    </location>
</feature>
<keyword evidence="1" id="KW-0472">Membrane</keyword>
<dbReference type="SMART" id="SM00267">
    <property type="entry name" value="GGDEF"/>
    <property type="match status" value="1"/>
</dbReference>
<evidence type="ECO:0000256" key="1">
    <source>
        <dbReference type="SAM" id="Phobius"/>
    </source>
</evidence>
<protein>
    <submittedName>
        <fullName evidence="3">Diguanylate cyclase</fullName>
    </submittedName>
</protein>
<accession>A0A7X6I6I0</accession>
<feature type="transmembrane region" description="Helical" evidence="1">
    <location>
        <begin position="127"/>
        <end position="146"/>
    </location>
</feature>
<dbReference type="Proteomes" id="UP000521868">
    <property type="component" value="Unassembled WGS sequence"/>
</dbReference>
<reference evidence="3 4" key="1">
    <citation type="journal article" date="2020" name="Nature">
        <title>Bacterial chemolithoautotrophy via manganese oxidation.</title>
        <authorList>
            <person name="Yu H."/>
            <person name="Leadbetter J.R."/>
        </authorList>
    </citation>
    <scope>NUCLEOTIDE SEQUENCE [LARGE SCALE GENOMIC DNA]</scope>
    <source>
        <strain evidence="3 4">RBP-1</strain>
    </source>
</reference>
<organism evidence="3 4">
    <name type="scientific">Ramlibacter lithotrophicus</name>
    <dbReference type="NCBI Taxonomy" id="2606681"/>
    <lineage>
        <taxon>Bacteria</taxon>
        <taxon>Pseudomonadati</taxon>
        <taxon>Pseudomonadota</taxon>
        <taxon>Betaproteobacteria</taxon>
        <taxon>Burkholderiales</taxon>
        <taxon>Comamonadaceae</taxon>
        <taxon>Ramlibacter</taxon>
    </lineage>
</organism>
<comment type="caution">
    <text evidence="3">The sequence shown here is derived from an EMBL/GenBank/DDBJ whole genome shotgun (WGS) entry which is preliminary data.</text>
</comment>
<keyword evidence="1" id="KW-0812">Transmembrane</keyword>